<feature type="transmembrane region" description="Helical" evidence="9">
    <location>
        <begin position="190"/>
        <end position="213"/>
    </location>
</feature>
<dbReference type="PANTHER" id="PTHR32507">
    <property type="entry name" value="NA(+)/H(+) ANTIPORTER 1"/>
    <property type="match status" value="1"/>
</dbReference>
<evidence type="ECO:0000259" key="10">
    <source>
        <dbReference type="Pfam" id="PF00999"/>
    </source>
</evidence>
<evidence type="ECO:0000256" key="7">
    <source>
        <dbReference type="ARBA" id="ARBA00023065"/>
    </source>
</evidence>
<dbReference type="InterPro" id="IPR006153">
    <property type="entry name" value="Cation/H_exchanger_TM"/>
</dbReference>
<evidence type="ECO:0000256" key="5">
    <source>
        <dbReference type="ARBA" id="ARBA00022692"/>
    </source>
</evidence>
<evidence type="ECO:0000256" key="3">
    <source>
        <dbReference type="ARBA" id="ARBA00022449"/>
    </source>
</evidence>
<dbReference type="Gene3D" id="1.20.1530.20">
    <property type="match status" value="1"/>
</dbReference>
<keyword evidence="8 9" id="KW-0472">Membrane</keyword>
<keyword evidence="6 9" id="KW-1133">Transmembrane helix</keyword>
<feature type="transmembrane region" description="Helical" evidence="9">
    <location>
        <begin position="274"/>
        <end position="293"/>
    </location>
</feature>
<organism evidence="12 13">
    <name type="scientific">Halopseudomonas sabulinigri</name>
    <dbReference type="NCBI Taxonomy" id="472181"/>
    <lineage>
        <taxon>Bacteria</taxon>
        <taxon>Pseudomonadati</taxon>
        <taxon>Pseudomonadota</taxon>
        <taxon>Gammaproteobacteria</taxon>
        <taxon>Pseudomonadales</taxon>
        <taxon>Pseudomonadaceae</taxon>
        <taxon>Halopseudomonas</taxon>
    </lineage>
</organism>
<evidence type="ECO:0000256" key="8">
    <source>
        <dbReference type="ARBA" id="ARBA00023136"/>
    </source>
</evidence>
<feature type="domain" description="RCK N-terminal" evidence="11">
    <location>
        <begin position="408"/>
        <end position="504"/>
    </location>
</feature>
<protein>
    <submittedName>
        <fullName evidence="12">NhaP-type Na+/H+ or K+/H+ antiporter</fullName>
    </submittedName>
</protein>
<feature type="transmembrane region" description="Helical" evidence="9">
    <location>
        <begin position="12"/>
        <end position="29"/>
    </location>
</feature>
<dbReference type="EMBL" id="LT629763">
    <property type="protein sequence ID" value="SDR77121.1"/>
    <property type="molecule type" value="Genomic_DNA"/>
</dbReference>
<keyword evidence="5 9" id="KW-0812">Transmembrane</keyword>
<keyword evidence="3" id="KW-0050">Antiport</keyword>
<keyword evidence="4" id="KW-1003">Cell membrane</keyword>
<feature type="transmembrane region" description="Helical" evidence="9">
    <location>
        <begin position="97"/>
        <end position="117"/>
    </location>
</feature>
<dbReference type="Proteomes" id="UP000243413">
    <property type="component" value="Chromosome I"/>
</dbReference>
<dbReference type="Pfam" id="PF02254">
    <property type="entry name" value="TrkA_N"/>
    <property type="match status" value="1"/>
</dbReference>
<feature type="transmembrane region" description="Helical" evidence="9">
    <location>
        <begin position="59"/>
        <end position="76"/>
    </location>
</feature>
<dbReference type="GO" id="GO:0005886">
    <property type="term" value="C:plasma membrane"/>
    <property type="evidence" value="ECO:0007669"/>
    <property type="project" value="UniProtKB-SubCell"/>
</dbReference>
<dbReference type="AlphaFoldDB" id="A0A1H1LRD9"/>
<dbReference type="GO" id="GO:0006813">
    <property type="term" value="P:potassium ion transport"/>
    <property type="evidence" value="ECO:0007669"/>
    <property type="project" value="InterPro"/>
</dbReference>
<comment type="subcellular location">
    <subcellularLocation>
        <location evidence="1">Cell membrane</location>
        <topology evidence="1">Multi-pass membrane protein</topology>
    </subcellularLocation>
</comment>
<sequence>MIDLANLLPPALTLSGIALISLICQLMAWRLRLPAILFLLISGIICGPVLGMINPDEFLGDLLFPIVSLCVALILFEGSLTLKFEQLKETGPVVRRLVTVGALVTWGVISLACYWLIGLDVALSALFGALVVVTGPTVVVPMLRTLRATPRISKILRWEGILIDPIGALLAVLVYEWIVSQAAGHNGFMASLLIFVEVIGVGTIAGIVGGFLMATAMRRHWIPEYLEVLASLTLVLVMFAVSNEIAHESGLLTVTIMGIWLANAKGIDIEEILVFKEHLSVLLISGLFILLAARLDLNALLALGLPALALLAVIQFVARPLAVWISSIGSELTWPERAMVAWVGPRGIVAAAVSALFALRLEQAGYEDAALVSALTFAVIIGTVVFQSATARSVASLLKVTEPERRGILLVGANQVSRALGEVLQRLEVPLLVVDTHWDSIRQARMKGLRTLRGNPLSATVDSNLDLTGLGTLLTLTPEREWNALLNQHFRRDFPAHRIFTVRNERAGANERMQISSKHEGMPFGREGLTFSKLSSLISQGARFKATTLSEGFSYEQWQKDAGKTRIALMALTPERRLRVLSPGLDLAPEAGWTLIYLATSQDEKPGDTAALVARRENGQGDEAAKPALPDPQ</sequence>
<evidence type="ECO:0000313" key="13">
    <source>
        <dbReference type="Proteomes" id="UP000243413"/>
    </source>
</evidence>
<feature type="transmembrane region" description="Helical" evidence="9">
    <location>
        <begin position="155"/>
        <end position="178"/>
    </location>
</feature>
<evidence type="ECO:0000256" key="1">
    <source>
        <dbReference type="ARBA" id="ARBA00004651"/>
    </source>
</evidence>
<dbReference type="RefSeq" id="WP_231701988.1">
    <property type="nucleotide sequence ID" value="NZ_LT629763.1"/>
</dbReference>
<name>A0A1H1LRD9_9GAMM</name>
<dbReference type="SUPFAM" id="SSF51735">
    <property type="entry name" value="NAD(P)-binding Rossmann-fold domains"/>
    <property type="match status" value="1"/>
</dbReference>
<dbReference type="InterPro" id="IPR038770">
    <property type="entry name" value="Na+/solute_symporter_sf"/>
</dbReference>
<dbReference type="InterPro" id="IPR003148">
    <property type="entry name" value="RCK_N"/>
</dbReference>
<feature type="transmembrane region" description="Helical" evidence="9">
    <location>
        <begin position="225"/>
        <end position="243"/>
    </location>
</feature>
<keyword evidence="2" id="KW-0813">Transport</keyword>
<dbReference type="PANTHER" id="PTHR32507:SF0">
    <property type="entry name" value="NA(+)_H(+) ANTIPORTER 2-RELATED"/>
    <property type="match status" value="1"/>
</dbReference>
<feature type="domain" description="Cation/H+ exchanger transmembrane" evidence="10">
    <location>
        <begin position="19"/>
        <end position="391"/>
    </location>
</feature>
<dbReference type="Pfam" id="PF00999">
    <property type="entry name" value="Na_H_Exchanger"/>
    <property type="match status" value="1"/>
</dbReference>
<feature type="transmembrane region" description="Helical" evidence="9">
    <location>
        <begin position="299"/>
        <end position="318"/>
    </location>
</feature>
<feature type="transmembrane region" description="Helical" evidence="9">
    <location>
        <begin position="36"/>
        <end position="53"/>
    </location>
</feature>
<evidence type="ECO:0000256" key="6">
    <source>
        <dbReference type="ARBA" id="ARBA00022989"/>
    </source>
</evidence>
<keyword evidence="7" id="KW-0406">Ion transport</keyword>
<feature type="transmembrane region" description="Helical" evidence="9">
    <location>
        <begin position="123"/>
        <end position="143"/>
    </location>
</feature>
<accession>A0A1H1LRD9</accession>
<dbReference type="GO" id="GO:1902600">
    <property type="term" value="P:proton transmembrane transport"/>
    <property type="evidence" value="ECO:0007669"/>
    <property type="project" value="InterPro"/>
</dbReference>
<gene>
    <name evidence="12" type="ORF">SAMN05216271_0341</name>
</gene>
<evidence type="ECO:0000256" key="2">
    <source>
        <dbReference type="ARBA" id="ARBA00022448"/>
    </source>
</evidence>
<reference evidence="13" key="1">
    <citation type="submission" date="2016-10" db="EMBL/GenBank/DDBJ databases">
        <authorList>
            <person name="Varghese N."/>
            <person name="Submissions S."/>
        </authorList>
    </citation>
    <scope>NUCLEOTIDE SEQUENCE [LARGE SCALE GENOMIC DNA]</scope>
    <source>
        <strain evidence="13">JCM 14963</strain>
    </source>
</reference>
<proteinExistence type="predicted"/>
<evidence type="ECO:0000256" key="9">
    <source>
        <dbReference type="SAM" id="Phobius"/>
    </source>
</evidence>
<feature type="transmembrane region" description="Helical" evidence="9">
    <location>
        <begin position="371"/>
        <end position="389"/>
    </location>
</feature>
<feature type="transmembrane region" description="Helical" evidence="9">
    <location>
        <begin position="339"/>
        <end position="359"/>
    </location>
</feature>
<dbReference type="Gene3D" id="3.40.50.720">
    <property type="entry name" value="NAD(P)-binding Rossmann-like Domain"/>
    <property type="match status" value="1"/>
</dbReference>
<evidence type="ECO:0000259" key="11">
    <source>
        <dbReference type="Pfam" id="PF02254"/>
    </source>
</evidence>
<dbReference type="GO" id="GO:0015297">
    <property type="term" value="F:antiporter activity"/>
    <property type="evidence" value="ECO:0007669"/>
    <property type="project" value="UniProtKB-KW"/>
</dbReference>
<evidence type="ECO:0000313" key="12">
    <source>
        <dbReference type="EMBL" id="SDR77121.1"/>
    </source>
</evidence>
<evidence type="ECO:0000256" key="4">
    <source>
        <dbReference type="ARBA" id="ARBA00022475"/>
    </source>
</evidence>
<dbReference type="STRING" id="472181.SAMN05216271_0341"/>
<dbReference type="InterPro" id="IPR036291">
    <property type="entry name" value="NAD(P)-bd_dom_sf"/>
</dbReference>